<comment type="similarity">
    <text evidence="1 5">Belongs to the MsrA Met sulfoxide reductase family.</text>
</comment>
<dbReference type="PROSITE" id="PS51257">
    <property type="entry name" value="PROKAR_LIPOPROTEIN"/>
    <property type="match status" value="1"/>
</dbReference>
<dbReference type="GO" id="GO:0008113">
    <property type="term" value="F:peptide-methionine (S)-S-oxide reductase activity"/>
    <property type="evidence" value="ECO:0007669"/>
    <property type="project" value="UniProtKB-UniRule"/>
</dbReference>
<dbReference type="NCBIfam" id="TIGR00401">
    <property type="entry name" value="msrA"/>
    <property type="match status" value="1"/>
</dbReference>
<proteinExistence type="inferred from homology"/>
<feature type="active site" evidence="5">
    <location>
        <position position="59"/>
    </location>
</feature>
<organism evidence="8 9">
    <name type="scientific">Mycolicibacterium fluoranthenivorans</name>
    <dbReference type="NCBI Taxonomy" id="258505"/>
    <lineage>
        <taxon>Bacteria</taxon>
        <taxon>Bacillati</taxon>
        <taxon>Actinomycetota</taxon>
        <taxon>Actinomycetes</taxon>
        <taxon>Mycobacteriales</taxon>
        <taxon>Mycobacteriaceae</taxon>
        <taxon>Mycolicibacterium</taxon>
    </lineage>
</organism>
<dbReference type="KEGG" id="mflu:HZU40_22615"/>
<gene>
    <name evidence="5 8" type="primary">msrA</name>
    <name evidence="8" type="ORF">HZU40_22615</name>
</gene>
<dbReference type="PANTHER" id="PTHR43774">
    <property type="entry name" value="PEPTIDE METHIONINE SULFOXIDE REDUCTASE"/>
    <property type="match status" value="1"/>
</dbReference>
<feature type="domain" description="Peptide methionine sulphoxide reductase MsrA" evidence="7">
    <location>
        <begin position="52"/>
        <end position="204"/>
    </location>
</feature>
<evidence type="ECO:0000256" key="3">
    <source>
        <dbReference type="ARBA" id="ARBA00047806"/>
    </source>
</evidence>
<reference evidence="8 9" key="1">
    <citation type="submission" date="2020-07" db="EMBL/GenBank/DDBJ databases">
        <title>Draft genome sequence of four isobutane-metabolizing strains capable of cometabolically degrading diverse ether contaminants.</title>
        <authorList>
            <person name="Chen W."/>
            <person name="Faulkner N."/>
            <person name="Smith C."/>
            <person name="Hyman M."/>
        </authorList>
    </citation>
    <scope>NUCLEOTIDE SEQUENCE [LARGE SCALE GENOMIC DNA]</scope>
    <source>
        <strain evidence="8 9">2A</strain>
    </source>
</reference>
<dbReference type="HAMAP" id="MF_01401">
    <property type="entry name" value="MsrA"/>
    <property type="match status" value="1"/>
</dbReference>
<evidence type="ECO:0000313" key="9">
    <source>
        <dbReference type="Proteomes" id="UP000515498"/>
    </source>
</evidence>
<comment type="catalytic activity">
    <reaction evidence="3 5">
        <text>L-methionyl-[protein] + [thioredoxin]-disulfide + H2O = L-methionyl-(S)-S-oxide-[protein] + [thioredoxin]-dithiol</text>
        <dbReference type="Rhea" id="RHEA:14217"/>
        <dbReference type="Rhea" id="RHEA-COMP:10698"/>
        <dbReference type="Rhea" id="RHEA-COMP:10700"/>
        <dbReference type="Rhea" id="RHEA-COMP:12313"/>
        <dbReference type="Rhea" id="RHEA-COMP:12315"/>
        <dbReference type="ChEBI" id="CHEBI:15377"/>
        <dbReference type="ChEBI" id="CHEBI:16044"/>
        <dbReference type="ChEBI" id="CHEBI:29950"/>
        <dbReference type="ChEBI" id="CHEBI:44120"/>
        <dbReference type="ChEBI" id="CHEBI:50058"/>
        <dbReference type="EC" id="1.8.4.11"/>
    </reaction>
</comment>
<dbReference type="InterPro" id="IPR002569">
    <property type="entry name" value="Met_Sox_Rdtase_MsrA_dom"/>
</dbReference>
<dbReference type="EC" id="1.8.4.11" evidence="5"/>
<dbReference type="SUPFAM" id="SSF55068">
    <property type="entry name" value="Peptide methionine sulfoxide reductase"/>
    <property type="match status" value="1"/>
</dbReference>
<evidence type="ECO:0000256" key="1">
    <source>
        <dbReference type="ARBA" id="ARBA00005591"/>
    </source>
</evidence>
<feature type="chain" id="PRO_5038687460" description="Peptide methionine sulfoxide reductase MsrA" evidence="6">
    <location>
        <begin position="23"/>
        <end position="233"/>
    </location>
</feature>
<evidence type="ECO:0000256" key="5">
    <source>
        <dbReference type="HAMAP-Rule" id="MF_01401"/>
    </source>
</evidence>
<evidence type="ECO:0000256" key="4">
    <source>
        <dbReference type="ARBA" id="ARBA00048782"/>
    </source>
</evidence>
<protein>
    <recommendedName>
        <fullName evidence="5">Peptide methionine sulfoxide reductase MsrA</fullName>
        <shortName evidence="5">Protein-methionine-S-oxide reductase</shortName>
        <ecNumber evidence="5">1.8.4.11</ecNumber>
    </recommendedName>
    <alternativeName>
        <fullName evidence="5">Peptide-methionine (S)-S-oxide reductase</fullName>
        <shortName evidence="5">Peptide Met(O) reductase</shortName>
    </alternativeName>
</protein>
<dbReference type="Pfam" id="PF01625">
    <property type="entry name" value="PMSR"/>
    <property type="match status" value="1"/>
</dbReference>
<evidence type="ECO:0000256" key="2">
    <source>
        <dbReference type="ARBA" id="ARBA00023002"/>
    </source>
</evidence>
<dbReference type="EMBL" id="CP059894">
    <property type="protein sequence ID" value="QNJ91008.1"/>
    <property type="molecule type" value="Genomic_DNA"/>
</dbReference>
<feature type="signal peptide" evidence="6">
    <location>
        <begin position="1"/>
        <end position="22"/>
    </location>
</feature>
<evidence type="ECO:0000256" key="6">
    <source>
        <dbReference type="SAM" id="SignalP"/>
    </source>
</evidence>
<dbReference type="RefSeq" id="WP_187095873.1">
    <property type="nucleotide sequence ID" value="NZ_CP059894.1"/>
</dbReference>
<dbReference type="Gene3D" id="3.30.1060.10">
    <property type="entry name" value="Peptide methionine sulphoxide reductase MsrA"/>
    <property type="match status" value="1"/>
</dbReference>
<dbReference type="AlphaFoldDB" id="A0A7G8P9J2"/>
<accession>A0A7G8P9J2</accession>
<name>A0A7G8P9J2_9MYCO</name>
<keyword evidence="2 5" id="KW-0560">Oxidoreductase</keyword>
<dbReference type="PANTHER" id="PTHR43774:SF1">
    <property type="entry name" value="PEPTIDE METHIONINE SULFOXIDE REDUCTASE MSRA 2"/>
    <property type="match status" value="1"/>
</dbReference>
<dbReference type="Proteomes" id="UP000515498">
    <property type="component" value="Chromosome"/>
</dbReference>
<keyword evidence="6" id="KW-0732">Signal</keyword>
<dbReference type="InterPro" id="IPR036509">
    <property type="entry name" value="Met_Sox_Rdtase_MsrA_sf"/>
</dbReference>
<sequence length="233" mass="24893">MGRSRVLAVLAGALCVFTTACTGLTPSAVGTAPPDVPKVTVDQTATADTAATAVLAGGCFWGMQGVFEHVKGVNRVLAGYTGGDAQTAHYDEVSADDTGHAESVQITYDPHQITYGTLLQIFFSVAHDPTEVNRQGPDSGTQYRSAIFPQDDDQARIAAAYIAQLGASQVFSAPVATTVEAGRTFYPAEDYHQDYMAANPTDSYISVNDMPKLAQLKRRYPELYHEQPVLVKG</sequence>
<evidence type="ECO:0000259" key="7">
    <source>
        <dbReference type="Pfam" id="PF01625"/>
    </source>
</evidence>
<comment type="function">
    <text evidence="5">Has an important function as a repair enzyme for proteins that have been inactivated by oxidation. Catalyzes the reversible oxidation-reduction of methionine sulfoxide in proteins to methionine.</text>
</comment>
<comment type="catalytic activity">
    <reaction evidence="4 5">
        <text>[thioredoxin]-disulfide + L-methionine + H2O = L-methionine (S)-S-oxide + [thioredoxin]-dithiol</text>
        <dbReference type="Rhea" id="RHEA:19993"/>
        <dbReference type="Rhea" id="RHEA-COMP:10698"/>
        <dbReference type="Rhea" id="RHEA-COMP:10700"/>
        <dbReference type="ChEBI" id="CHEBI:15377"/>
        <dbReference type="ChEBI" id="CHEBI:29950"/>
        <dbReference type="ChEBI" id="CHEBI:50058"/>
        <dbReference type="ChEBI" id="CHEBI:57844"/>
        <dbReference type="ChEBI" id="CHEBI:58772"/>
        <dbReference type="EC" id="1.8.4.11"/>
    </reaction>
</comment>
<evidence type="ECO:0000313" key="8">
    <source>
        <dbReference type="EMBL" id="QNJ91008.1"/>
    </source>
</evidence>